<accession>A0A0F9BKW4</accession>
<name>A0A0F9BKW4_9ZZZZ</name>
<sequence length="67" mass="8032">MKDIALRLTTAARFIETLRDHSSPVRIERDIYETISHLIDYRAVQLDGERKRLLEAEQEREERKHRG</sequence>
<dbReference type="EMBL" id="LAZR01037313">
    <property type="protein sequence ID" value="KKL22534.1"/>
    <property type="molecule type" value="Genomic_DNA"/>
</dbReference>
<organism evidence="1">
    <name type="scientific">marine sediment metagenome</name>
    <dbReference type="NCBI Taxonomy" id="412755"/>
    <lineage>
        <taxon>unclassified sequences</taxon>
        <taxon>metagenomes</taxon>
        <taxon>ecological metagenomes</taxon>
    </lineage>
</organism>
<comment type="caution">
    <text evidence="1">The sequence shown here is derived from an EMBL/GenBank/DDBJ whole genome shotgun (WGS) entry which is preliminary data.</text>
</comment>
<protein>
    <submittedName>
        <fullName evidence="1">Uncharacterized protein</fullName>
    </submittedName>
</protein>
<dbReference type="AlphaFoldDB" id="A0A0F9BKW4"/>
<gene>
    <name evidence="1" type="ORF">LCGC14_2434470</name>
</gene>
<reference evidence="1" key="1">
    <citation type="journal article" date="2015" name="Nature">
        <title>Complex archaea that bridge the gap between prokaryotes and eukaryotes.</title>
        <authorList>
            <person name="Spang A."/>
            <person name="Saw J.H."/>
            <person name="Jorgensen S.L."/>
            <person name="Zaremba-Niedzwiedzka K."/>
            <person name="Martijn J."/>
            <person name="Lind A.E."/>
            <person name="van Eijk R."/>
            <person name="Schleper C."/>
            <person name="Guy L."/>
            <person name="Ettema T.J."/>
        </authorList>
    </citation>
    <scope>NUCLEOTIDE SEQUENCE</scope>
</reference>
<proteinExistence type="predicted"/>
<evidence type="ECO:0000313" key="1">
    <source>
        <dbReference type="EMBL" id="KKL22534.1"/>
    </source>
</evidence>